<feature type="region of interest" description="Disordered" evidence="5">
    <location>
        <begin position="307"/>
        <end position="326"/>
    </location>
</feature>
<dbReference type="EMBL" id="JBGFTU010000010">
    <property type="protein sequence ID" value="MEZ0165157.1"/>
    <property type="molecule type" value="Genomic_DNA"/>
</dbReference>
<gene>
    <name evidence="7" type="ORF">AB2L27_10325</name>
</gene>
<dbReference type="RefSeq" id="WP_370441383.1">
    <property type="nucleotide sequence ID" value="NZ_JBGFTU010000010.1"/>
</dbReference>
<evidence type="ECO:0000259" key="6">
    <source>
        <dbReference type="PROSITE" id="PS50931"/>
    </source>
</evidence>
<evidence type="ECO:0000256" key="3">
    <source>
        <dbReference type="ARBA" id="ARBA00023125"/>
    </source>
</evidence>
<dbReference type="Gene3D" id="3.40.190.10">
    <property type="entry name" value="Periplasmic binding protein-like II"/>
    <property type="match status" value="2"/>
</dbReference>
<dbReference type="PANTHER" id="PTHR30346:SF0">
    <property type="entry name" value="HCA OPERON TRANSCRIPTIONAL ACTIVATOR HCAR"/>
    <property type="match status" value="1"/>
</dbReference>
<dbReference type="InterPro" id="IPR036390">
    <property type="entry name" value="WH_DNA-bd_sf"/>
</dbReference>
<dbReference type="PROSITE" id="PS50931">
    <property type="entry name" value="HTH_LYSR"/>
    <property type="match status" value="1"/>
</dbReference>
<dbReference type="PANTHER" id="PTHR30346">
    <property type="entry name" value="TRANSCRIPTIONAL DUAL REGULATOR HCAR-RELATED"/>
    <property type="match status" value="1"/>
</dbReference>
<feature type="compositionally biased region" description="Pro residues" evidence="5">
    <location>
        <begin position="310"/>
        <end position="326"/>
    </location>
</feature>
<evidence type="ECO:0000313" key="7">
    <source>
        <dbReference type="EMBL" id="MEZ0165157.1"/>
    </source>
</evidence>
<keyword evidence="3" id="KW-0238">DNA-binding</keyword>
<accession>A0ABV4H2X6</accession>
<keyword evidence="4" id="KW-0804">Transcription</keyword>
<keyword evidence="8" id="KW-1185">Reference proteome</keyword>
<protein>
    <submittedName>
        <fullName evidence="7">LysR family transcriptional regulator</fullName>
    </submittedName>
</protein>
<evidence type="ECO:0000256" key="4">
    <source>
        <dbReference type="ARBA" id="ARBA00023163"/>
    </source>
</evidence>
<proteinExistence type="inferred from homology"/>
<evidence type="ECO:0000256" key="5">
    <source>
        <dbReference type="SAM" id="MobiDB-lite"/>
    </source>
</evidence>
<name>A0ABV4H2X6_9ACTN</name>
<dbReference type="InterPro" id="IPR000847">
    <property type="entry name" value="LysR_HTH_N"/>
</dbReference>
<evidence type="ECO:0000256" key="2">
    <source>
        <dbReference type="ARBA" id="ARBA00023015"/>
    </source>
</evidence>
<dbReference type="SUPFAM" id="SSF53850">
    <property type="entry name" value="Periplasmic binding protein-like II"/>
    <property type="match status" value="1"/>
</dbReference>
<dbReference type="Pfam" id="PF03466">
    <property type="entry name" value="LysR_substrate"/>
    <property type="match status" value="1"/>
</dbReference>
<organism evidence="7 8">
    <name type="scientific">Kineococcus halophytocola</name>
    <dbReference type="NCBI Taxonomy" id="3234027"/>
    <lineage>
        <taxon>Bacteria</taxon>
        <taxon>Bacillati</taxon>
        <taxon>Actinomycetota</taxon>
        <taxon>Actinomycetes</taxon>
        <taxon>Kineosporiales</taxon>
        <taxon>Kineosporiaceae</taxon>
        <taxon>Kineococcus</taxon>
    </lineage>
</organism>
<feature type="domain" description="HTH lysR-type" evidence="6">
    <location>
        <begin position="8"/>
        <end position="66"/>
    </location>
</feature>
<dbReference type="Pfam" id="PF00126">
    <property type="entry name" value="HTH_1"/>
    <property type="match status" value="1"/>
</dbReference>
<keyword evidence="2" id="KW-0805">Transcription regulation</keyword>
<sequence length="326" mass="34874">MRPYPPNFTLRQLAYLVAVSETGTIIGAAERMHVSASAMSEAITELERVLGAKLCVRRKSHGVTLTSAGTRTVSDARRLLRGAEELSVTLSSEGEQLAGPLAVGCFGPIAPTVLPALLGDFGASHPGLDIELVESTQDQLVEMLESARLDVAFVYDAFLPSGTPRIEVFALRPHVLLHASHRLADADQVRLEDLADDDFIMLNAPPTTDHALGIFAARGLTPRVRHRTANSDVVRTLVGHGLGYGMLIQPHPDYSHLTELPVVRREISPPVTPVSVALIWSSSLTLSNRGRAVIEFAQAVSWPLGKVAPPASPTHDPPSPPAGGEE</sequence>
<dbReference type="SUPFAM" id="SSF46785">
    <property type="entry name" value="Winged helix' DNA-binding domain"/>
    <property type="match status" value="1"/>
</dbReference>
<evidence type="ECO:0000313" key="8">
    <source>
        <dbReference type="Proteomes" id="UP001565927"/>
    </source>
</evidence>
<dbReference type="Gene3D" id="1.10.10.10">
    <property type="entry name" value="Winged helix-like DNA-binding domain superfamily/Winged helix DNA-binding domain"/>
    <property type="match status" value="1"/>
</dbReference>
<comment type="similarity">
    <text evidence="1">Belongs to the LysR transcriptional regulatory family.</text>
</comment>
<dbReference type="InterPro" id="IPR036388">
    <property type="entry name" value="WH-like_DNA-bd_sf"/>
</dbReference>
<comment type="caution">
    <text evidence="7">The sequence shown here is derived from an EMBL/GenBank/DDBJ whole genome shotgun (WGS) entry which is preliminary data.</text>
</comment>
<dbReference type="Proteomes" id="UP001565927">
    <property type="component" value="Unassembled WGS sequence"/>
</dbReference>
<dbReference type="InterPro" id="IPR005119">
    <property type="entry name" value="LysR_subst-bd"/>
</dbReference>
<reference evidence="7 8" key="1">
    <citation type="submission" date="2024-07" db="EMBL/GenBank/DDBJ databases">
        <authorList>
            <person name="Thanompreechachai J."/>
            <person name="Duangmal K."/>
        </authorList>
    </citation>
    <scope>NUCLEOTIDE SEQUENCE [LARGE SCALE GENOMIC DNA]</scope>
    <source>
        <strain evidence="7 8">LSe6-4</strain>
    </source>
</reference>
<evidence type="ECO:0000256" key="1">
    <source>
        <dbReference type="ARBA" id="ARBA00009437"/>
    </source>
</evidence>